<dbReference type="PANTHER" id="PTHR14513">
    <property type="entry name" value="PROTECTION OF TELOMERES 1"/>
    <property type="match status" value="1"/>
</dbReference>
<accession>A0A6B0RK17</accession>
<sequence length="110" mass="12461">MESFFCGRSTGYCTLRYVFVMTFTLDDGLDVLEAYLVNSEKFFQIPASEVLINDNLQPSVDMNMDIFCPPGAKVDASPWLECLIKSYNVSRMEQQTCYQISDTTVADDVI</sequence>
<dbReference type="GO" id="GO:0010521">
    <property type="term" value="F:telomerase inhibitor activity"/>
    <property type="evidence" value="ECO:0007669"/>
    <property type="project" value="TreeGrafter"/>
</dbReference>
<dbReference type="Proteomes" id="UP000322234">
    <property type="component" value="Unassembled WGS sequence"/>
</dbReference>
<name>A0A6B0RK17_9CETA</name>
<dbReference type="AlphaFoldDB" id="A0A6B0RK17"/>
<dbReference type="GO" id="GO:0000783">
    <property type="term" value="C:nuclear telomere cap complex"/>
    <property type="evidence" value="ECO:0007669"/>
    <property type="project" value="TreeGrafter"/>
</dbReference>
<proteinExistence type="predicted"/>
<dbReference type="InterPro" id="IPR028389">
    <property type="entry name" value="POT1"/>
</dbReference>
<dbReference type="PANTHER" id="PTHR14513:SF0">
    <property type="entry name" value="PROTECTION OF TELOMERES PROTEIN 1"/>
    <property type="match status" value="1"/>
</dbReference>
<evidence type="ECO:0000313" key="2">
    <source>
        <dbReference type="Proteomes" id="UP000322234"/>
    </source>
</evidence>
<keyword evidence="2" id="KW-1185">Reference proteome</keyword>
<protein>
    <submittedName>
        <fullName evidence="1">Uncharacterized protein</fullName>
    </submittedName>
</protein>
<evidence type="ECO:0000313" key="1">
    <source>
        <dbReference type="EMBL" id="MXQ89077.1"/>
    </source>
</evidence>
<reference evidence="1" key="1">
    <citation type="submission" date="2019-10" db="EMBL/GenBank/DDBJ databases">
        <title>The sequence and de novo assembly of the wild yak genome.</title>
        <authorList>
            <person name="Liu Y."/>
        </authorList>
    </citation>
    <scope>NUCLEOTIDE SEQUENCE [LARGE SCALE GENOMIC DNA]</scope>
    <source>
        <strain evidence="1">WY2019</strain>
    </source>
</reference>
<dbReference type="GO" id="GO:0016233">
    <property type="term" value="P:telomere capping"/>
    <property type="evidence" value="ECO:0007669"/>
    <property type="project" value="TreeGrafter"/>
</dbReference>
<gene>
    <name evidence="1" type="ORF">E5288_WYG007837</name>
</gene>
<comment type="caution">
    <text evidence="1">The sequence shown here is derived from an EMBL/GenBank/DDBJ whole genome shotgun (WGS) entry which is preliminary data.</text>
</comment>
<organism evidence="1 2">
    <name type="scientific">Bos mutus</name>
    <name type="common">wild yak</name>
    <dbReference type="NCBI Taxonomy" id="72004"/>
    <lineage>
        <taxon>Eukaryota</taxon>
        <taxon>Metazoa</taxon>
        <taxon>Chordata</taxon>
        <taxon>Craniata</taxon>
        <taxon>Vertebrata</taxon>
        <taxon>Euteleostomi</taxon>
        <taxon>Mammalia</taxon>
        <taxon>Eutheria</taxon>
        <taxon>Laurasiatheria</taxon>
        <taxon>Artiodactyla</taxon>
        <taxon>Ruminantia</taxon>
        <taxon>Pecora</taxon>
        <taxon>Bovidae</taxon>
        <taxon>Bovinae</taxon>
        <taxon>Bos</taxon>
    </lineage>
</organism>
<dbReference type="EMBL" id="VBQZ03000052">
    <property type="protein sequence ID" value="MXQ89077.1"/>
    <property type="molecule type" value="Genomic_DNA"/>
</dbReference>
<dbReference type="GO" id="GO:0098505">
    <property type="term" value="F:G-rich strand telomeric DNA binding"/>
    <property type="evidence" value="ECO:0007669"/>
    <property type="project" value="TreeGrafter"/>
</dbReference>
<dbReference type="GO" id="GO:0032210">
    <property type="term" value="P:regulation of telomere maintenance via telomerase"/>
    <property type="evidence" value="ECO:0007669"/>
    <property type="project" value="TreeGrafter"/>
</dbReference>